<dbReference type="EMBL" id="KE346362">
    <property type="protein sequence ID" value="KJE90853.1"/>
    <property type="molecule type" value="Genomic_DNA"/>
</dbReference>
<evidence type="ECO:0000313" key="3">
    <source>
        <dbReference type="Proteomes" id="UP000008743"/>
    </source>
</evidence>
<evidence type="ECO:0000259" key="1">
    <source>
        <dbReference type="Pfam" id="PF12697"/>
    </source>
</evidence>
<dbReference type="OrthoDB" id="6431331at2759"/>
<gene>
    <name evidence="2" type="ORF">CAOG_002093</name>
</gene>
<feature type="domain" description="AB hydrolase-1" evidence="1">
    <location>
        <begin position="80"/>
        <end position="209"/>
    </location>
</feature>
<protein>
    <recommendedName>
        <fullName evidence="1">AB hydrolase-1 domain-containing protein</fullName>
    </recommendedName>
</protein>
<dbReference type="InParanoid" id="A0A0D2WLN8"/>
<keyword evidence="3" id="KW-1185">Reference proteome</keyword>
<sequence>MTSVATAQQYASRLYFSAGGWLLPNYVARQAADIFFTPRRYTPPEFEQRLAATSTDLAHSEPSLQGIKLYSWGRTTDPAVILVHGWEGRGTQLGYFVEPLVKSNRRVIAIDMPNHGKSVDGKANAAVFGQTLKKVAEVVASGGNKVEGVIGHSMGAGATLGAIHNGLLDVGIRKVVLIGGPATYHEVIERFGGLIGLANAAMPHLFEEVQARVGLAISTDPLTHSLGGAPLVDQVQHSRFLLIHDRHDKEDCIN</sequence>
<dbReference type="InterPro" id="IPR000073">
    <property type="entry name" value="AB_hydrolase_1"/>
</dbReference>
<dbReference type="AlphaFoldDB" id="A0A0D2WLN8"/>
<dbReference type="Gene3D" id="3.40.50.1820">
    <property type="entry name" value="alpha/beta hydrolase"/>
    <property type="match status" value="1"/>
</dbReference>
<reference evidence="3" key="1">
    <citation type="submission" date="2011-02" db="EMBL/GenBank/DDBJ databases">
        <title>The Genome Sequence of Capsaspora owczarzaki ATCC 30864.</title>
        <authorList>
            <person name="Russ C."/>
            <person name="Cuomo C."/>
            <person name="Burger G."/>
            <person name="Gray M.W."/>
            <person name="Holland P.W.H."/>
            <person name="King N."/>
            <person name="Lang F.B.F."/>
            <person name="Roger A.J."/>
            <person name="Ruiz-Trillo I."/>
            <person name="Young S.K."/>
            <person name="Zeng Q."/>
            <person name="Gargeya S."/>
            <person name="Alvarado L."/>
            <person name="Berlin A."/>
            <person name="Chapman S.B."/>
            <person name="Chen Z."/>
            <person name="Freedman E."/>
            <person name="Gellesch M."/>
            <person name="Goldberg J."/>
            <person name="Griggs A."/>
            <person name="Gujja S."/>
            <person name="Heilman E."/>
            <person name="Heiman D."/>
            <person name="Howarth C."/>
            <person name="Mehta T."/>
            <person name="Neiman D."/>
            <person name="Pearson M."/>
            <person name="Roberts A."/>
            <person name="Saif S."/>
            <person name="Shea T."/>
            <person name="Shenoy N."/>
            <person name="Sisk P."/>
            <person name="Stolte C."/>
            <person name="Sykes S."/>
            <person name="White J."/>
            <person name="Yandava C."/>
            <person name="Haas B."/>
            <person name="Nusbaum C."/>
            <person name="Birren B."/>
        </authorList>
    </citation>
    <scope>NUCLEOTIDE SEQUENCE</scope>
    <source>
        <strain evidence="3">ATCC 30864</strain>
    </source>
</reference>
<proteinExistence type="predicted"/>
<dbReference type="InterPro" id="IPR029058">
    <property type="entry name" value="AB_hydrolase_fold"/>
</dbReference>
<dbReference type="PhylomeDB" id="A0A0D2WLN8"/>
<organism evidence="2 3">
    <name type="scientific">Capsaspora owczarzaki (strain ATCC 30864)</name>
    <dbReference type="NCBI Taxonomy" id="595528"/>
    <lineage>
        <taxon>Eukaryota</taxon>
        <taxon>Filasterea</taxon>
        <taxon>Capsaspora</taxon>
    </lineage>
</organism>
<dbReference type="Pfam" id="PF12697">
    <property type="entry name" value="Abhydrolase_6"/>
    <property type="match status" value="1"/>
</dbReference>
<dbReference type="SUPFAM" id="SSF53474">
    <property type="entry name" value="alpha/beta-Hydrolases"/>
    <property type="match status" value="1"/>
</dbReference>
<evidence type="ECO:0000313" key="2">
    <source>
        <dbReference type="EMBL" id="KJE90853.1"/>
    </source>
</evidence>
<dbReference type="Proteomes" id="UP000008743">
    <property type="component" value="Unassembled WGS sequence"/>
</dbReference>
<accession>A0A0D2WLN8</accession>
<name>A0A0D2WLN8_CAPO3</name>